<dbReference type="RefSeq" id="WP_054465115.1">
    <property type="nucleotide sequence ID" value="NZ_CP159837.1"/>
</dbReference>
<gene>
    <name evidence="1" type="ORF">ABWT76_000316</name>
</gene>
<accession>A0AAU8JFM5</accession>
<dbReference type="EMBL" id="CP159837">
    <property type="protein sequence ID" value="XCM37550.1"/>
    <property type="molecule type" value="Genomic_DNA"/>
</dbReference>
<name>A0AAU8JFM5_9CYAN</name>
<reference evidence="1" key="1">
    <citation type="submission" date="2024-07" db="EMBL/GenBank/DDBJ databases">
        <authorList>
            <person name="Kim Y.J."/>
            <person name="Jeong J.Y."/>
        </authorList>
    </citation>
    <scope>NUCLEOTIDE SEQUENCE</scope>
    <source>
        <strain evidence="1">GIHE-MW2</strain>
    </source>
</reference>
<dbReference type="InterPro" id="IPR029048">
    <property type="entry name" value="HSP70_C_sf"/>
</dbReference>
<dbReference type="AlphaFoldDB" id="A0AAU8JFM5"/>
<evidence type="ECO:0000313" key="1">
    <source>
        <dbReference type="EMBL" id="XCM37550.1"/>
    </source>
</evidence>
<sequence length="103" mass="12003">MSHQAYEAFNRLARRFHDAVGAEGPVKDNEAEELVAEYINVMIEHLSDETLSQVLDEFRVEKERIQNTVSSVKTWLEEEADARKQREFQHFINELHSKIACTV</sequence>
<dbReference type="Gene3D" id="1.20.1270.10">
    <property type="match status" value="1"/>
</dbReference>
<protein>
    <submittedName>
        <fullName evidence="1">Uncharacterized protein</fullName>
    </submittedName>
</protein>
<organism evidence="1">
    <name type="scientific">Planktothricoides raciborskii GIHE-MW2</name>
    <dbReference type="NCBI Taxonomy" id="2792601"/>
    <lineage>
        <taxon>Bacteria</taxon>
        <taxon>Bacillati</taxon>
        <taxon>Cyanobacteriota</taxon>
        <taxon>Cyanophyceae</taxon>
        <taxon>Oscillatoriophycideae</taxon>
        <taxon>Oscillatoriales</taxon>
        <taxon>Oscillatoriaceae</taxon>
        <taxon>Planktothricoides</taxon>
    </lineage>
</organism>
<proteinExistence type="predicted"/>